<keyword evidence="1" id="KW-0732">Signal</keyword>
<name>A0A517YE42_9BACT</name>
<organism evidence="2 3">
    <name type="scientific">Anatilimnocola aggregata</name>
    <dbReference type="NCBI Taxonomy" id="2528021"/>
    <lineage>
        <taxon>Bacteria</taxon>
        <taxon>Pseudomonadati</taxon>
        <taxon>Planctomycetota</taxon>
        <taxon>Planctomycetia</taxon>
        <taxon>Pirellulales</taxon>
        <taxon>Pirellulaceae</taxon>
        <taxon>Anatilimnocola</taxon>
    </lineage>
</organism>
<evidence type="ECO:0000256" key="1">
    <source>
        <dbReference type="SAM" id="SignalP"/>
    </source>
</evidence>
<feature type="chain" id="PRO_5021964129" evidence="1">
    <location>
        <begin position="22"/>
        <end position="138"/>
    </location>
</feature>
<protein>
    <submittedName>
        <fullName evidence="2">Uncharacterized protein</fullName>
    </submittedName>
</protein>
<dbReference type="EMBL" id="CP036274">
    <property type="protein sequence ID" value="QDU28422.1"/>
    <property type="molecule type" value="Genomic_DNA"/>
</dbReference>
<sequence precursor="true">MTLLRSLSAVVMLASACPLLGAEPAPQQYLATVRITENQPGGEPKVLAAPRVIFTAEGPAIIEVGDDKRKCEISLSVAAEAAPITHLVKVKIIQDPNSKTPAVLASSTLALAGGKPGKISSDRLVIEAAVETLPEPAK</sequence>
<dbReference type="RefSeq" id="WP_145090690.1">
    <property type="nucleotide sequence ID" value="NZ_CP036274.1"/>
</dbReference>
<feature type="signal peptide" evidence="1">
    <location>
        <begin position="1"/>
        <end position="21"/>
    </location>
</feature>
<dbReference type="Proteomes" id="UP000315017">
    <property type="component" value="Chromosome"/>
</dbReference>
<evidence type="ECO:0000313" key="3">
    <source>
        <dbReference type="Proteomes" id="UP000315017"/>
    </source>
</evidence>
<proteinExistence type="predicted"/>
<gene>
    <name evidence="2" type="ORF">ETAA8_35220</name>
</gene>
<reference evidence="2 3" key="1">
    <citation type="submission" date="2019-02" db="EMBL/GenBank/DDBJ databases">
        <title>Deep-cultivation of Planctomycetes and their phenomic and genomic characterization uncovers novel biology.</title>
        <authorList>
            <person name="Wiegand S."/>
            <person name="Jogler M."/>
            <person name="Boedeker C."/>
            <person name="Pinto D."/>
            <person name="Vollmers J."/>
            <person name="Rivas-Marin E."/>
            <person name="Kohn T."/>
            <person name="Peeters S.H."/>
            <person name="Heuer A."/>
            <person name="Rast P."/>
            <person name="Oberbeckmann S."/>
            <person name="Bunk B."/>
            <person name="Jeske O."/>
            <person name="Meyerdierks A."/>
            <person name="Storesund J.E."/>
            <person name="Kallscheuer N."/>
            <person name="Luecker S."/>
            <person name="Lage O.M."/>
            <person name="Pohl T."/>
            <person name="Merkel B.J."/>
            <person name="Hornburger P."/>
            <person name="Mueller R.-W."/>
            <person name="Bruemmer F."/>
            <person name="Labrenz M."/>
            <person name="Spormann A.M."/>
            <person name="Op den Camp H."/>
            <person name="Overmann J."/>
            <person name="Amann R."/>
            <person name="Jetten M.S.M."/>
            <person name="Mascher T."/>
            <person name="Medema M.H."/>
            <person name="Devos D.P."/>
            <person name="Kaster A.-K."/>
            <person name="Ovreas L."/>
            <person name="Rohde M."/>
            <person name="Galperin M.Y."/>
            <person name="Jogler C."/>
        </authorList>
    </citation>
    <scope>NUCLEOTIDE SEQUENCE [LARGE SCALE GENOMIC DNA]</scope>
    <source>
        <strain evidence="2 3">ETA_A8</strain>
    </source>
</reference>
<accession>A0A517YE42</accession>
<keyword evidence="3" id="KW-1185">Reference proteome</keyword>
<dbReference type="PROSITE" id="PS51257">
    <property type="entry name" value="PROKAR_LIPOPROTEIN"/>
    <property type="match status" value="1"/>
</dbReference>
<dbReference type="AlphaFoldDB" id="A0A517YE42"/>
<dbReference type="KEGG" id="aagg:ETAA8_35220"/>
<evidence type="ECO:0000313" key="2">
    <source>
        <dbReference type="EMBL" id="QDU28422.1"/>
    </source>
</evidence>